<sequence>MSVKGHDTHLESARVPVQHDGSGAPNGLRALAVLRVATGLLFLWAFLDKTFGWGYATTSANAWVDGGSPTKGFLGHVSVGPLADTLRSWAGAWWADWLFMLGLAAIGVAVTLGIGLRISAATGTVLLLLMWVAEWPPARTTLDGRPSMSTNPVIDYHLVYALVLIALALTLAGNVWGLGRRWAEIPFVRRNPWLR</sequence>
<reference evidence="4" key="1">
    <citation type="journal article" date="2019" name="Int. J. Syst. Evol. Microbiol.">
        <title>The Global Catalogue of Microorganisms (GCM) 10K type strain sequencing project: providing services to taxonomists for standard genome sequencing and annotation.</title>
        <authorList>
            <consortium name="The Broad Institute Genomics Platform"/>
            <consortium name="The Broad Institute Genome Sequencing Center for Infectious Disease"/>
            <person name="Wu L."/>
            <person name="Ma J."/>
        </authorList>
    </citation>
    <scope>NUCLEOTIDE SEQUENCE [LARGE SCALE GENOMIC DNA]</scope>
    <source>
        <strain evidence="4">CGMCC 4.7643</strain>
    </source>
</reference>
<feature type="region of interest" description="Disordered" evidence="1">
    <location>
        <begin position="1"/>
        <end position="21"/>
    </location>
</feature>
<feature type="transmembrane region" description="Helical" evidence="2">
    <location>
        <begin position="92"/>
        <end position="113"/>
    </location>
</feature>
<feature type="transmembrane region" description="Helical" evidence="2">
    <location>
        <begin position="158"/>
        <end position="179"/>
    </location>
</feature>
<keyword evidence="4" id="KW-1185">Reference proteome</keyword>
<accession>A0ABW5GUR9</accession>
<comment type="caution">
    <text evidence="3">The sequence shown here is derived from an EMBL/GenBank/DDBJ whole genome shotgun (WGS) entry which is preliminary data.</text>
</comment>
<evidence type="ECO:0000313" key="3">
    <source>
        <dbReference type="EMBL" id="MFD2464390.1"/>
    </source>
</evidence>
<protein>
    <recommendedName>
        <fullName evidence="5">Thiosulfate dehydrogenase [quinone] large subunit</fullName>
    </recommendedName>
</protein>
<keyword evidence="2" id="KW-0812">Transmembrane</keyword>
<dbReference type="RefSeq" id="WP_345385398.1">
    <property type="nucleotide sequence ID" value="NZ_BAABHG010000001.1"/>
</dbReference>
<evidence type="ECO:0008006" key="5">
    <source>
        <dbReference type="Google" id="ProtNLM"/>
    </source>
</evidence>
<dbReference type="Proteomes" id="UP001597419">
    <property type="component" value="Unassembled WGS sequence"/>
</dbReference>
<name>A0ABW5GUR9_9PSEU</name>
<evidence type="ECO:0000256" key="1">
    <source>
        <dbReference type="SAM" id="MobiDB-lite"/>
    </source>
</evidence>
<feature type="compositionally biased region" description="Basic and acidic residues" evidence="1">
    <location>
        <begin position="1"/>
        <end position="12"/>
    </location>
</feature>
<keyword evidence="2" id="KW-1133">Transmembrane helix</keyword>
<evidence type="ECO:0000313" key="4">
    <source>
        <dbReference type="Proteomes" id="UP001597419"/>
    </source>
</evidence>
<organism evidence="3 4">
    <name type="scientific">Amycolatopsis samaneae</name>
    <dbReference type="NCBI Taxonomy" id="664691"/>
    <lineage>
        <taxon>Bacteria</taxon>
        <taxon>Bacillati</taxon>
        <taxon>Actinomycetota</taxon>
        <taxon>Actinomycetes</taxon>
        <taxon>Pseudonocardiales</taxon>
        <taxon>Pseudonocardiaceae</taxon>
        <taxon>Amycolatopsis</taxon>
    </lineage>
</organism>
<keyword evidence="2" id="KW-0472">Membrane</keyword>
<evidence type="ECO:0000256" key="2">
    <source>
        <dbReference type="SAM" id="Phobius"/>
    </source>
</evidence>
<feature type="transmembrane region" description="Helical" evidence="2">
    <location>
        <begin position="28"/>
        <end position="47"/>
    </location>
</feature>
<dbReference type="EMBL" id="JBHUKU010000026">
    <property type="protein sequence ID" value="MFD2464390.1"/>
    <property type="molecule type" value="Genomic_DNA"/>
</dbReference>
<proteinExistence type="predicted"/>
<gene>
    <name evidence="3" type="ORF">ACFSYJ_37645</name>
</gene>